<comment type="caution">
    <text evidence="1">The sequence shown here is derived from an EMBL/GenBank/DDBJ whole genome shotgun (WGS) entry which is preliminary data.</text>
</comment>
<proteinExistence type="predicted"/>
<evidence type="ECO:0000313" key="1">
    <source>
        <dbReference type="EMBL" id="MBF1659719.1"/>
    </source>
</evidence>
<dbReference type="Proteomes" id="UP000713964">
    <property type="component" value="Unassembled WGS sequence"/>
</dbReference>
<accession>A0A930L4I9</accession>
<sequence length="146" mass="16558">MAEQEQQSEPLWTVTVEMMYRKISPEWLTVGVATDTLARLVEWAAPANPEIKPPEVPLTAEAVRQFVAAVAAQPEFEWRVHVEPAPEGTRATIDVLEDFAHRCEDGTVTVEDMNRHDILSTLYFKPARMFKFDAGTHTSGQYRGWN</sequence>
<organism evidence="1 2">
    <name type="scientific">Rothia mucilaginosa</name>
    <dbReference type="NCBI Taxonomy" id="43675"/>
    <lineage>
        <taxon>Bacteria</taxon>
        <taxon>Bacillati</taxon>
        <taxon>Actinomycetota</taxon>
        <taxon>Actinomycetes</taxon>
        <taxon>Micrococcales</taxon>
        <taxon>Micrococcaceae</taxon>
        <taxon>Rothia</taxon>
    </lineage>
</organism>
<protein>
    <submittedName>
        <fullName evidence="1">Uncharacterized protein</fullName>
    </submittedName>
</protein>
<dbReference type="EMBL" id="JABZXL010000024">
    <property type="protein sequence ID" value="MBF1659719.1"/>
    <property type="molecule type" value="Genomic_DNA"/>
</dbReference>
<name>A0A930L4I9_9MICC</name>
<reference evidence="1" key="1">
    <citation type="submission" date="2020-04" db="EMBL/GenBank/DDBJ databases">
        <title>Deep metagenomics examines the oral microbiome during advanced dental caries in children, revealing novel taxa and co-occurrences with host molecules.</title>
        <authorList>
            <person name="Baker J.L."/>
            <person name="Morton J.T."/>
            <person name="Dinis M."/>
            <person name="Alvarez R."/>
            <person name="Tran N.C."/>
            <person name="Knight R."/>
            <person name="Edlund A."/>
        </authorList>
    </citation>
    <scope>NUCLEOTIDE SEQUENCE</scope>
    <source>
        <strain evidence="1">JCVI_29_bin.11</strain>
    </source>
</reference>
<gene>
    <name evidence="1" type="ORF">HXO58_07785</name>
</gene>
<evidence type="ECO:0000313" key="2">
    <source>
        <dbReference type="Proteomes" id="UP000713964"/>
    </source>
</evidence>
<dbReference type="AlphaFoldDB" id="A0A930L4I9"/>